<gene>
    <name evidence="2" type="ORF">GCM10009102_06330</name>
</gene>
<dbReference type="RefSeq" id="WP_163958048.1">
    <property type="nucleotide sequence ID" value="NZ_BAAAES010000004.1"/>
</dbReference>
<dbReference type="Gene3D" id="1.20.1050.10">
    <property type="match status" value="1"/>
</dbReference>
<keyword evidence="3" id="KW-1185">Reference proteome</keyword>
<comment type="caution">
    <text evidence="2">The sequence shown here is derived from an EMBL/GenBank/DDBJ whole genome shotgun (WGS) entry which is preliminary data.</text>
</comment>
<evidence type="ECO:0000313" key="3">
    <source>
        <dbReference type="Proteomes" id="UP001500238"/>
    </source>
</evidence>
<dbReference type="EMBL" id="BAAAES010000004">
    <property type="protein sequence ID" value="GAA0660473.1"/>
    <property type="molecule type" value="Genomic_DNA"/>
</dbReference>
<protein>
    <submittedName>
        <fullName evidence="2">Glutathione S-transferase</fullName>
    </submittedName>
</protein>
<dbReference type="PROSITE" id="PS50405">
    <property type="entry name" value="GST_CTER"/>
    <property type="match status" value="1"/>
</dbReference>
<dbReference type="SUPFAM" id="SSF47616">
    <property type="entry name" value="GST C-terminal domain-like"/>
    <property type="match status" value="1"/>
</dbReference>
<name>A0ABN1HNJ3_9SPHN</name>
<accession>A0ABN1HNJ3</accession>
<dbReference type="PANTHER" id="PTHR11571">
    <property type="entry name" value="GLUTATHIONE S-TRANSFERASE"/>
    <property type="match status" value="1"/>
</dbReference>
<dbReference type="InterPro" id="IPR004046">
    <property type="entry name" value="GST_C"/>
</dbReference>
<feature type="domain" description="GST C-terminal" evidence="1">
    <location>
        <begin position="88"/>
        <end position="222"/>
    </location>
</feature>
<dbReference type="SUPFAM" id="SSF52833">
    <property type="entry name" value="Thioredoxin-like"/>
    <property type="match status" value="1"/>
</dbReference>
<dbReference type="CDD" id="cd03192">
    <property type="entry name" value="GST_C_Sigma_like"/>
    <property type="match status" value="1"/>
</dbReference>
<proteinExistence type="predicted"/>
<dbReference type="InterPro" id="IPR050213">
    <property type="entry name" value="GST_superfamily"/>
</dbReference>
<dbReference type="Pfam" id="PF14497">
    <property type="entry name" value="GST_C_3"/>
    <property type="match status" value="1"/>
</dbReference>
<dbReference type="Gene3D" id="3.40.30.10">
    <property type="entry name" value="Glutaredoxin"/>
    <property type="match status" value="1"/>
</dbReference>
<dbReference type="InterPro" id="IPR010987">
    <property type="entry name" value="Glutathione-S-Trfase_C-like"/>
</dbReference>
<evidence type="ECO:0000259" key="1">
    <source>
        <dbReference type="PROSITE" id="PS50405"/>
    </source>
</evidence>
<dbReference type="InterPro" id="IPR036282">
    <property type="entry name" value="Glutathione-S-Trfase_C_sf"/>
</dbReference>
<sequence length="237" mass="27138">MAYRLWYWPSIQGRGEFVRLALEAAGIAYEDCARDQGVAAMMTDLEGRAANGRGPYAPPYLALDGHAIAQVANILQFLGQQHDMVPSNLADRYWLNQLQLTIADLVAEVHNVHHPVGMMDYYDDQKAEAARAAAQFRDERLPKYLDHFEDAARAGPSDWLIDHRWTYGDTSLFQLVEGLRYMFPRRMKTLEPDYPHLLRVHAAVHALPGIRAYLKSDRRLPFNEDGIFRHYPELDAD</sequence>
<dbReference type="InterPro" id="IPR036249">
    <property type="entry name" value="Thioredoxin-like_sf"/>
</dbReference>
<dbReference type="PANTHER" id="PTHR11571:SF263">
    <property type="entry name" value="GLUTATHIONE S-TRANSFERASE"/>
    <property type="match status" value="1"/>
</dbReference>
<reference evidence="2 3" key="1">
    <citation type="journal article" date="2019" name="Int. J. Syst. Evol. Microbiol.">
        <title>The Global Catalogue of Microorganisms (GCM) 10K type strain sequencing project: providing services to taxonomists for standard genome sequencing and annotation.</title>
        <authorList>
            <consortium name="The Broad Institute Genomics Platform"/>
            <consortium name="The Broad Institute Genome Sequencing Center for Infectious Disease"/>
            <person name="Wu L."/>
            <person name="Ma J."/>
        </authorList>
    </citation>
    <scope>NUCLEOTIDE SEQUENCE [LARGE SCALE GENOMIC DNA]</scope>
    <source>
        <strain evidence="2 3">JCM 14603</strain>
    </source>
</reference>
<organism evidence="2 3">
    <name type="scientific">Sphingomonas insulae</name>
    <dbReference type="NCBI Taxonomy" id="424800"/>
    <lineage>
        <taxon>Bacteria</taxon>
        <taxon>Pseudomonadati</taxon>
        <taxon>Pseudomonadota</taxon>
        <taxon>Alphaproteobacteria</taxon>
        <taxon>Sphingomonadales</taxon>
        <taxon>Sphingomonadaceae</taxon>
        <taxon>Sphingomonas</taxon>
    </lineage>
</organism>
<evidence type="ECO:0000313" key="2">
    <source>
        <dbReference type="EMBL" id="GAA0660473.1"/>
    </source>
</evidence>
<dbReference type="Proteomes" id="UP001500238">
    <property type="component" value="Unassembled WGS sequence"/>
</dbReference>